<keyword evidence="10" id="KW-0408">Iron</keyword>
<dbReference type="PANTHER" id="PTHR30529:SF7">
    <property type="entry name" value="CYTOCHROME B561 BACTERIAL_NI-HYDROGENASE DOMAIN-CONTAINING PROTEIN"/>
    <property type="match status" value="1"/>
</dbReference>
<keyword evidence="8" id="KW-0249">Electron transport</keyword>
<keyword evidence="6 13" id="KW-0812">Transmembrane</keyword>
<keyword evidence="9 13" id="KW-1133">Transmembrane helix</keyword>
<dbReference type="GO" id="GO:0005886">
    <property type="term" value="C:plasma membrane"/>
    <property type="evidence" value="ECO:0007669"/>
    <property type="project" value="UniProtKB-SubCell"/>
</dbReference>
<keyword evidence="5" id="KW-0349">Heme</keyword>
<name>A0A1I6JT45_9SPHN</name>
<organism evidence="15 16">
    <name type="scientific">Sphingomonas jatrophae</name>
    <dbReference type="NCBI Taxonomy" id="1166337"/>
    <lineage>
        <taxon>Bacteria</taxon>
        <taxon>Pseudomonadati</taxon>
        <taxon>Pseudomonadota</taxon>
        <taxon>Alphaproteobacteria</taxon>
        <taxon>Sphingomonadales</taxon>
        <taxon>Sphingomonadaceae</taxon>
        <taxon>Sphingomonas</taxon>
    </lineage>
</organism>
<dbReference type="GO" id="GO:0022904">
    <property type="term" value="P:respiratory electron transport chain"/>
    <property type="evidence" value="ECO:0007669"/>
    <property type="project" value="InterPro"/>
</dbReference>
<evidence type="ECO:0000256" key="10">
    <source>
        <dbReference type="ARBA" id="ARBA00023004"/>
    </source>
</evidence>
<feature type="transmembrane region" description="Helical" evidence="13">
    <location>
        <begin position="45"/>
        <end position="63"/>
    </location>
</feature>
<dbReference type="GO" id="GO:0020037">
    <property type="term" value="F:heme binding"/>
    <property type="evidence" value="ECO:0007669"/>
    <property type="project" value="TreeGrafter"/>
</dbReference>
<comment type="similarity">
    <text evidence="12">Belongs to the cytochrome b561 family.</text>
</comment>
<evidence type="ECO:0000256" key="13">
    <source>
        <dbReference type="SAM" id="Phobius"/>
    </source>
</evidence>
<evidence type="ECO:0000256" key="4">
    <source>
        <dbReference type="ARBA" id="ARBA00022475"/>
    </source>
</evidence>
<dbReference type="InterPro" id="IPR016174">
    <property type="entry name" value="Di-haem_cyt_TM"/>
</dbReference>
<dbReference type="SUPFAM" id="SSF81342">
    <property type="entry name" value="Transmembrane di-heme cytochromes"/>
    <property type="match status" value="1"/>
</dbReference>
<reference evidence="15 16" key="1">
    <citation type="submission" date="2016-10" db="EMBL/GenBank/DDBJ databases">
        <authorList>
            <person name="de Groot N.N."/>
        </authorList>
    </citation>
    <scope>NUCLEOTIDE SEQUENCE [LARGE SCALE GENOMIC DNA]</scope>
    <source>
        <strain evidence="15 16">S5-249</strain>
    </source>
</reference>
<keyword evidence="3" id="KW-0813">Transport</keyword>
<evidence type="ECO:0000256" key="2">
    <source>
        <dbReference type="ARBA" id="ARBA00004651"/>
    </source>
</evidence>
<dbReference type="RefSeq" id="WP_093311055.1">
    <property type="nucleotide sequence ID" value="NZ_FOZG01000001.1"/>
</dbReference>
<dbReference type="Pfam" id="PF01292">
    <property type="entry name" value="Ni_hydr_CYTB"/>
    <property type="match status" value="1"/>
</dbReference>
<comment type="cofactor">
    <cofactor evidence="1">
        <name>heme b</name>
        <dbReference type="ChEBI" id="CHEBI:60344"/>
    </cofactor>
</comment>
<accession>A0A1I6JT45</accession>
<evidence type="ECO:0000256" key="7">
    <source>
        <dbReference type="ARBA" id="ARBA00022723"/>
    </source>
</evidence>
<feature type="transmembrane region" description="Helical" evidence="13">
    <location>
        <begin position="12"/>
        <end position="33"/>
    </location>
</feature>
<evidence type="ECO:0000256" key="12">
    <source>
        <dbReference type="ARBA" id="ARBA00037975"/>
    </source>
</evidence>
<protein>
    <submittedName>
        <fullName evidence="15">Cytochrome b561</fullName>
    </submittedName>
</protein>
<feature type="transmembrane region" description="Helical" evidence="13">
    <location>
        <begin position="84"/>
        <end position="105"/>
    </location>
</feature>
<evidence type="ECO:0000256" key="5">
    <source>
        <dbReference type="ARBA" id="ARBA00022617"/>
    </source>
</evidence>
<gene>
    <name evidence="15" type="ORF">SAMN05192580_0819</name>
</gene>
<dbReference type="Proteomes" id="UP000198824">
    <property type="component" value="Unassembled WGS sequence"/>
</dbReference>
<keyword evidence="11 13" id="KW-0472">Membrane</keyword>
<evidence type="ECO:0000256" key="1">
    <source>
        <dbReference type="ARBA" id="ARBA00001970"/>
    </source>
</evidence>
<keyword evidence="4" id="KW-1003">Cell membrane</keyword>
<evidence type="ECO:0000259" key="14">
    <source>
        <dbReference type="Pfam" id="PF01292"/>
    </source>
</evidence>
<dbReference type="InterPro" id="IPR011577">
    <property type="entry name" value="Cyt_b561_bac/Ni-Hgenase"/>
</dbReference>
<sequence>MGSRAPGRYPGIAIALHWSIALLVIVNLVLGIATDAFKGIPAMPLHKAIGITVLVLSLGLLCWRLTHRRPPVAEMPGWQRGLAAFVHIAFYVLLIAIPLSGWIMVSAGDTRRPLSWFFLFDLPYIAPQGSAIGGPAHSLHELLKWPMVALVLLHIAGALKHQFVDRDSVLSRMLPGQREHSRS</sequence>
<evidence type="ECO:0000313" key="15">
    <source>
        <dbReference type="EMBL" id="SFR82127.1"/>
    </source>
</evidence>
<dbReference type="PANTHER" id="PTHR30529">
    <property type="entry name" value="CYTOCHROME B561"/>
    <property type="match status" value="1"/>
</dbReference>
<feature type="domain" description="Cytochrome b561 bacterial/Ni-hydrogenase" evidence="14">
    <location>
        <begin position="8"/>
        <end position="176"/>
    </location>
</feature>
<keyword evidence="7" id="KW-0479">Metal-binding</keyword>
<dbReference type="EMBL" id="FOZG01000001">
    <property type="protein sequence ID" value="SFR82127.1"/>
    <property type="molecule type" value="Genomic_DNA"/>
</dbReference>
<evidence type="ECO:0000256" key="6">
    <source>
        <dbReference type="ARBA" id="ARBA00022692"/>
    </source>
</evidence>
<dbReference type="InterPro" id="IPR052168">
    <property type="entry name" value="Cytochrome_b561_oxidase"/>
</dbReference>
<evidence type="ECO:0000256" key="9">
    <source>
        <dbReference type="ARBA" id="ARBA00022989"/>
    </source>
</evidence>
<dbReference type="Gene3D" id="1.20.950.20">
    <property type="entry name" value="Transmembrane di-heme cytochromes, Chain C"/>
    <property type="match status" value="1"/>
</dbReference>
<keyword evidence="16" id="KW-1185">Reference proteome</keyword>
<dbReference type="AlphaFoldDB" id="A0A1I6JT45"/>
<dbReference type="GO" id="GO:0009055">
    <property type="term" value="F:electron transfer activity"/>
    <property type="evidence" value="ECO:0007669"/>
    <property type="project" value="InterPro"/>
</dbReference>
<dbReference type="GO" id="GO:0046872">
    <property type="term" value="F:metal ion binding"/>
    <property type="evidence" value="ECO:0007669"/>
    <property type="project" value="UniProtKB-KW"/>
</dbReference>
<dbReference type="STRING" id="1166337.SAMN05192580_0819"/>
<dbReference type="OrthoDB" id="1247465at2"/>
<evidence type="ECO:0000256" key="8">
    <source>
        <dbReference type="ARBA" id="ARBA00022982"/>
    </source>
</evidence>
<comment type="subcellular location">
    <subcellularLocation>
        <location evidence="2">Cell membrane</location>
        <topology evidence="2">Multi-pass membrane protein</topology>
    </subcellularLocation>
</comment>
<evidence type="ECO:0000313" key="16">
    <source>
        <dbReference type="Proteomes" id="UP000198824"/>
    </source>
</evidence>
<evidence type="ECO:0000256" key="11">
    <source>
        <dbReference type="ARBA" id="ARBA00023136"/>
    </source>
</evidence>
<evidence type="ECO:0000256" key="3">
    <source>
        <dbReference type="ARBA" id="ARBA00022448"/>
    </source>
</evidence>
<proteinExistence type="inferred from homology"/>